<feature type="transmembrane region" description="Helical" evidence="7">
    <location>
        <begin position="117"/>
        <end position="135"/>
    </location>
</feature>
<dbReference type="Proteomes" id="UP000285860">
    <property type="component" value="Unassembled WGS sequence"/>
</dbReference>
<dbReference type="PROSITE" id="PS01023">
    <property type="entry name" value="PTR2_2"/>
    <property type="match status" value="1"/>
</dbReference>
<comment type="subcellular location">
    <subcellularLocation>
        <location evidence="1 6">Membrane</location>
        <topology evidence="1 6">Multi-pass membrane protein</topology>
    </subcellularLocation>
</comment>
<dbReference type="VEuPathDB" id="FungiDB:HZS61_003481"/>
<feature type="transmembrane region" description="Helical" evidence="7">
    <location>
        <begin position="208"/>
        <end position="226"/>
    </location>
</feature>
<dbReference type="VEuPathDB" id="FungiDB:FOMG_06186"/>
<evidence type="ECO:0000256" key="6">
    <source>
        <dbReference type="RuleBase" id="RU003755"/>
    </source>
</evidence>
<dbReference type="Pfam" id="PF00854">
    <property type="entry name" value="PTR2"/>
    <property type="match status" value="1"/>
</dbReference>
<feature type="transmembrane region" description="Helical" evidence="7">
    <location>
        <begin position="365"/>
        <end position="383"/>
    </location>
</feature>
<dbReference type="VEuPathDB" id="FungiDB:FOC4_g10013254"/>
<evidence type="ECO:0000256" key="4">
    <source>
        <dbReference type="ARBA" id="ARBA00022989"/>
    </source>
</evidence>
<keyword evidence="3 6" id="KW-0812">Transmembrane</keyword>
<protein>
    <submittedName>
        <fullName evidence="8">Putative peptide transporter ptr2</fullName>
    </submittedName>
</protein>
<dbReference type="EMBL" id="MRCY01000044">
    <property type="protein sequence ID" value="RKL09191.1"/>
    <property type="molecule type" value="Genomic_DNA"/>
</dbReference>
<dbReference type="InterPro" id="IPR036259">
    <property type="entry name" value="MFS_trans_sf"/>
</dbReference>
<evidence type="ECO:0000256" key="5">
    <source>
        <dbReference type="ARBA" id="ARBA00023136"/>
    </source>
</evidence>
<keyword evidence="5 7" id="KW-0472">Membrane</keyword>
<dbReference type="InterPro" id="IPR018456">
    <property type="entry name" value="PTR2_symporter_CS"/>
</dbReference>
<gene>
    <name evidence="8" type="ORF">BFJ68_g9136</name>
</gene>
<organism evidence="8 9">
    <name type="scientific">Fusarium oxysporum</name>
    <name type="common">Fusarium vascular wilt</name>
    <dbReference type="NCBI Taxonomy" id="5507"/>
    <lineage>
        <taxon>Eukaryota</taxon>
        <taxon>Fungi</taxon>
        <taxon>Dikarya</taxon>
        <taxon>Ascomycota</taxon>
        <taxon>Pezizomycotina</taxon>
        <taxon>Sordariomycetes</taxon>
        <taxon>Hypocreomycetidae</taxon>
        <taxon>Hypocreales</taxon>
        <taxon>Nectriaceae</taxon>
        <taxon>Fusarium</taxon>
        <taxon>Fusarium oxysporum species complex</taxon>
    </lineage>
</organism>
<dbReference type="PANTHER" id="PTHR11654">
    <property type="entry name" value="OLIGOPEPTIDE TRANSPORTER-RELATED"/>
    <property type="match status" value="1"/>
</dbReference>
<dbReference type="GO" id="GO:0022857">
    <property type="term" value="F:transmembrane transporter activity"/>
    <property type="evidence" value="ECO:0007669"/>
    <property type="project" value="InterPro"/>
</dbReference>
<dbReference type="VEuPathDB" id="FungiDB:FOXG_04876"/>
<evidence type="ECO:0000313" key="9">
    <source>
        <dbReference type="Proteomes" id="UP000285860"/>
    </source>
</evidence>
<dbReference type="VEuPathDB" id="FungiDB:FOC1_g10010699"/>
<feature type="transmembrane region" description="Helical" evidence="7">
    <location>
        <begin position="429"/>
        <end position="451"/>
    </location>
</feature>
<feature type="transmembrane region" description="Helical" evidence="7">
    <location>
        <begin position="463"/>
        <end position="484"/>
    </location>
</feature>
<dbReference type="GO" id="GO:0006857">
    <property type="term" value="P:oligopeptide transport"/>
    <property type="evidence" value="ECO:0007669"/>
    <property type="project" value="InterPro"/>
</dbReference>
<dbReference type="VEuPathDB" id="FungiDB:FOZG_10584"/>
<evidence type="ECO:0000256" key="2">
    <source>
        <dbReference type="ARBA" id="ARBA00005982"/>
    </source>
</evidence>
<evidence type="ECO:0000313" key="8">
    <source>
        <dbReference type="EMBL" id="RKL09191.1"/>
    </source>
</evidence>
<evidence type="ECO:0000256" key="1">
    <source>
        <dbReference type="ARBA" id="ARBA00004141"/>
    </source>
</evidence>
<reference evidence="8 9" key="1">
    <citation type="journal article" date="2018" name="Sci. Rep.">
        <title>Characterisation of pathogen-specific regions and novel effector candidates in Fusarium oxysporum f. sp. cepae.</title>
        <authorList>
            <person name="Armitage A.D."/>
            <person name="Taylor A."/>
            <person name="Sobczyk M.K."/>
            <person name="Baxter L."/>
            <person name="Greenfield B.P."/>
            <person name="Bates H.J."/>
            <person name="Wilson F."/>
            <person name="Jackson A.C."/>
            <person name="Ott S."/>
            <person name="Harrison R.J."/>
            <person name="Clarkson J.P."/>
        </authorList>
    </citation>
    <scope>NUCLEOTIDE SEQUENCE [LARGE SCALE GENOMIC DNA]</scope>
    <source>
        <strain evidence="8 9">Fo_A28</strain>
    </source>
</reference>
<keyword evidence="6" id="KW-0813">Transport</keyword>
<evidence type="ECO:0000256" key="3">
    <source>
        <dbReference type="ARBA" id="ARBA00022692"/>
    </source>
</evidence>
<dbReference type="VEuPathDB" id="FungiDB:FOIG_09453"/>
<proteinExistence type="inferred from homology"/>
<feature type="transmembrane region" description="Helical" evidence="7">
    <location>
        <begin position="147"/>
        <end position="166"/>
    </location>
</feature>
<dbReference type="InterPro" id="IPR000109">
    <property type="entry name" value="POT_fam"/>
</dbReference>
<dbReference type="AlphaFoldDB" id="A0A420QWQ0"/>
<dbReference type="VEuPathDB" id="FungiDB:FOZG_10583"/>
<feature type="transmembrane region" description="Helical" evidence="7">
    <location>
        <begin position="395"/>
        <end position="417"/>
    </location>
</feature>
<feature type="transmembrane region" description="Helical" evidence="7">
    <location>
        <begin position="232"/>
        <end position="251"/>
    </location>
</feature>
<feature type="transmembrane region" description="Helical" evidence="7">
    <location>
        <begin position="490"/>
        <end position="512"/>
    </location>
</feature>
<name>A0A420QWQ0_FUSOX</name>
<evidence type="ECO:0000256" key="7">
    <source>
        <dbReference type="SAM" id="Phobius"/>
    </source>
</evidence>
<sequence length="618" mass="67422">MTTEANMEKKIESNPCDAKSIAGREEQWQGLRRVPDKLPKIALLILAVELGERFTYFGLSGPIQNYINNPYDPSSDLPGALGKGQAVATALGNFFKFWAYASTVIGAIVADQYLGKFRAICCACVIYVIGLIILVSTSTLTALLNNAGLGGLIAAMVTIGLGTGGIKANVTPMCAEQYQHSQPVLKTLKSGEEVIVDPELTVQRLFMWFYWVVNIGALSPLITVNVEAHHSFWLAYLVPLIAILISAAVFISGRNKYIRVPPVGSAILDACRTTSIAIKEKGFPNARPSVLRASGHNDKYPLASQERYTDEYVGDVQRGLKSCKMFLFFPFYFICWNQMWNNLISQAGTMALHGTPNDLLQNLDPIALCFFIPFLDLIVYPLLRKYRIDFDPVTRIFMGFMFASISMAYACVLQHYIYKSPPNSIHVWIQAPSYILVALSEAFVIITGLELAFTQAPKNLRSVISALFWLTIAVAAAICIALGAVSQDPYLVWMYGATLVTLLLASSASAVLGGKCNAPREAGENNNCLGGSYNDCVARNNQLCTGECFGQPAGGAGAPCYTGCTTRNQQYCAGYCMKISNCDDCIESLKQMGAAGSDEQHKETCSQEGDSYYCNCDS</sequence>
<dbReference type="Gene3D" id="1.20.1250.20">
    <property type="entry name" value="MFS general substrate transporter like domains"/>
    <property type="match status" value="1"/>
</dbReference>
<keyword evidence="4 7" id="KW-1133">Transmembrane helix</keyword>
<comment type="caution">
    <text evidence="8">The sequence shown here is derived from an EMBL/GenBank/DDBJ whole genome shotgun (WGS) entry which is preliminary data.</text>
</comment>
<comment type="similarity">
    <text evidence="2 6">Belongs to the major facilitator superfamily. Proton-dependent oligopeptide transporter (POT/PTR) (TC 2.A.17) family.</text>
</comment>
<dbReference type="GO" id="GO:0016020">
    <property type="term" value="C:membrane"/>
    <property type="evidence" value="ECO:0007669"/>
    <property type="project" value="UniProtKB-SubCell"/>
</dbReference>
<feature type="transmembrane region" description="Helical" evidence="7">
    <location>
        <begin position="326"/>
        <end position="345"/>
    </location>
</feature>
<accession>A0A420QWQ0</accession>
<dbReference type="SUPFAM" id="SSF103473">
    <property type="entry name" value="MFS general substrate transporter"/>
    <property type="match status" value="1"/>
</dbReference>